<comment type="subunit">
    <text evidence="6">Monomer.</text>
</comment>
<dbReference type="EC" id="3.4.11.18" evidence="6 7"/>
<accession>A0A923IET9</accession>
<evidence type="ECO:0000256" key="7">
    <source>
        <dbReference type="RuleBase" id="RU003653"/>
    </source>
</evidence>
<dbReference type="GO" id="GO:0006508">
    <property type="term" value="P:proteolysis"/>
    <property type="evidence" value="ECO:0007669"/>
    <property type="project" value="UniProtKB-KW"/>
</dbReference>
<dbReference type="AlphaFoldDB" id="A0A923IET9"/>
<feature type="binding site" evidence="6">
    <location>
        <position position="77"/>
    </location>
    <ligand>
        <name>substrate</name>
    </ligand>
</feature>
<dbReference type="InterPro" id="IPR036005">
    <property type="entry name" value="Creatinase/aminopeptidase-like"/>
</dbReference>
<dbReference type="GO" id="GO:0005829">
    <property type="term" value="C:cytosol"/>
    <property type="evidence" value="ECO:0007669"/>
    <property type="project" value="TreeGrafter"/>
</dbReference>
<keyword evidence="5 6" id="KW-0378">Hydrolase</keyword>
<organism evidence="9 10">
    <name type="scientific">Anaerofilum hominis</name>
    <dbReference type="NCBI Taxonomy" id="2763016"/>
    <lineage>
        <taxon>Bacteria</taxon>
        <taxon>Bacillati</taxon>
        <taxon>Bacillota</taxon>
        <taxon>Clostridia</taxon>
        <taxon>Eubacteriales</taxon>
        <taxon>Oscillospiraceae</taxon>
        <taxon>Anaerofilum</taxon>
    </lineage>
</organism>
<dbReference type="Pfam" id="PF00557">
    <property type="entry name" value="Peptidase_M24"/>
    <property type="match status" value="1"/>
</dbReference>
<dbReference type="EMBL" id="JACONZ010000002">
    <property type="protein sequence ID" value="MBC5581342.1"/>
    <property type="molecule type" value="Genomic_DNA"/>
</dbReference>
<evidence type="ECO:0000313" key="10">
    <source>
        <dbReference type="Proteomes" id="UP000659630"/>
    </source>
</evidence>
<dbReference type="PROSITE" id="PS00680">
    <property type="entry name" value="MAP_1"/>
    <property type="match status" value="1"/>
</dbReference>
<reference evidence="9" key="1">
    <citation type="submission" date="2020-08" db="EMBL/GenBank/DDBJ databases">
        <title>Genome public.</title>
        <authorList>
            <person name="Liu C."/>
            <person name="Sun Q."/>
        </authorList>
    </citation>
    <scope>NUCLEOTIDE SEQUENCE</scope>
    <source>
        <strain evidence="9">BX8</strain>
    </source>
</reference>
<dbReference type="InterPro" id="IPR001714">
    <property type="entry name" value="Pept_M24_MAP"/>
</dbReference>
<evidence type="ECO:0000256" key="2">
    <source>
        <dbReference type="ARBA" id="ARBA00022438"/>
    </source>
</evidence>
<feature type="binding site" evidence="6">
    <location>
        <position position="233"/>
    </location>
    <ligand>
        <name>a divalent metal cation</name>
        <dbReference type="ChEBI" id="CHEBI:60240"/>
        <label>1</label>
    </ligand>
</feature>
<dbReference type="GO" id="GO:0046872">
    <property type="term" value="F:metal ion binding"/>
    <property type="evidence" value="ECO:0007669"/>
    <property type="project" value="UniProtKB-UniRule"/>
</dbReference>
<comment type="caution">
    <text evidence="9">The sequence shown here is derived from an EMBL/GenBank/DDBJ whole genome shotgun (WGS) entry which is preliminary data.</text>
</comment>
<sequence length="250" mass="26342">MISVKTPGEIELMREAGRISARALQLGGEAVRPGVTTAHVNKVIHDYIVSQGATPNFLGLYGFPASACISVNDTVIHGIPSTSQVIREGDIVSIDTGALYRGWHGDNAGTFVAGEASEEAKRLIAVTTQSFYEGLKAAVVGGRVGDISQAIQRYVEANGFSIVREYVGHGLGRELHEDPEVPNFGHAGRGARLVAGMTLAVEPMVNAGGAAVRQMPDGWAVKTKDGSLSAHFERSIVITAKGPVILTDPE</sequence>
<protein>
    <recommendedName>
        <fullName evidence="6 7">Methionine aminopeptidase</fullName>
        <shortName evidence="6">MAP</shortName>
        <shortName evidence="6">MetAP</shortName>
        <ecNumber evidence="6 7">3.4.11.18</ecNumber>
    </recommendedName>
    <alternativeName>
        <fullName evidence="6">Peptidase M</fullName>
    </alternativeName>
</protein>
<evidence type="ECO:0000313" key="9">
    <source>
        <dbReference type="EMBL" id="MBC5581342.1"/>
    </source>
</evidence>
<evidence type="ECO:0000256" key="5">
    <source>
        <dbReference type="ARBA" id="ARBA00022801"/>
    </source>
</evidence>
<dbReference type="PRINTS" id="PR00599">
    <property type="entry name" value="MAPEPTIDASE"/>
</dbReference>
<dbReference type="PANTHER" id="PTHR43330:SF27">
    <property type="entry name" value="METHIONINE AMINOPEPTIDASE"/>
    <property type="match status" value="1"/>
</dbReference>
<evidence type="ECO:0000256" key="6">
    <source>
        <dbReference type="HAMAP-Rule" id="MF_01974"/>
    </source>
</evidence>
<evidence type="ECO:0000256" key="1">
    <source>
        <dbReference type="ARBA" id="ARBA00002521"/>
    </source>
</evidence>
<comment type="cofactor">
    <cofactor evidence="6">
        <name>Co(2+)</name>
        <dbReference type="ChEBI" id="CHEBI:48828"/>
    </cofactor>
    <cofactor evidence="6">
        <name>Zn(2+)</name>
        <dbReference type="ChEBI" id="CHEBI:29105"/>
    </cofactor>
    <cofactor evidence="6">
        <name>Mn(2+)</name>
        <dbReference type="ChEBI" id="CHEBI:29035"/>
    </cofactor>
    <cofactor evidence="6">
        <name>Fe(2+)</name>
        <dbReference type="ChEBI" id="CHEBI:29033"/>
    </cofactor>
    <text evidence="6">Binds 2 divalent metal cations per subunit. Has a high-affinity and a low affinity metal-binding site. The true nature of the physiological cofactor is under debate. The enzyme is active with cobalt, zinc, manganese or divalent iron ions. Most likely, methionine aminopeptidases function as mononuclear Fe(2+)-metalloproteases under physiological conditions, and the catalytically relevant metal-binding site has been assigned to the histidine-containing high-affinity site.</text>
</comment>
<comment type="similarity">
    <text evidence="6">Belongs to the peptidase M24A family. Methionine aminopeptidase type 1 subfamily.</text>
</comment>
<feature type="binding site" evidence="6">
    <location>
        <position position="106"/>
    </location>
    <ligand>
        <name>a divalent metal cation</name>
        <dbReference type="ChEBI" id="CHEBI:60240"/>
        <label>2</label>
        <note>catalytic</note>
    </ligand>
</feature>
<feature type="domain" description="Peptidase M24" evidence="8">
    <location>
        <begin position="11"/>
        <end position="240"/>
    </location>
</feature>
<feature type="binding site" evidence="6">
    <location>
        <position position="169"/>
    </location>
    <ligand>
        <name>a divalent metal cation</name>
        <dbReference type="ChEBI" id="CHEBI:60240"/>
        <label>2</label>
        <note>catalytic</note>
    </ligand>
</feature>
<feature type="binding site" evidence="6">
    <location>
        <position position="202"/>
    </location>
    <ligand>
        <name>a divalent metal cation</name>
        <dbReference type="ChEBI" id="CHEBI:60240"/>
        <label>2</label>
        <note>catalytic</note>
    </ligand>
</feature>
<gene>
    <name evidence="6 9" type="primary">map</name>
    <name evidence="9" type="ORF">H8S23_07450</name>
</gene>
<keyword evidence="3 6" id="KW-0645">Protease</keyword>
<dbReference type="InterPro" id="IPR002467">
    <property type="entry name" value="Pept_M24A_MAP1"/>
</dbReference>
<comment type="function">
    <text evidence="1 6">Removes the N-terminal methionine from nascent proteins. The N-terminal methionine is often cleaved when the second residue in the primary sequence is small and uncharged (Met-Ala-, Cys, Gly, Pro, Ser, Thr, or Val). Requires deformylation of the N(alpha)-formylated initiator methionine before it can be hydrolyzed.</text>
</comment>
<dbReference type="GO" id="GO:0070006">
    <property type="term" value="F:metalloaminopeptidase activity"/>
    <property type="evidence" value="ECO:0007669"/>
    <property type="project" value="UniProtKB-UniRule"/>
</dbReference>
<keyword evidence="4 6" id="KW-0479">Metal-binding</keyword>
<evidence type="ECO:0000256" key="3">
    <source>
        <dbReference type="ARBA" id="ARBA00022670"/>
    </source>
</evidence>
<dbReference type="HAMAP" id="MF_01974">
    <property type="entry name" value="MetAP_1"/>
    <property type="match status" value="1"/>
</dbReference>
<proteinExistence type="inferred from homology"/>
<dbReference type="GO" id="GO:0004239">
    <property type="term" value="F:initiator methionyl aminopeptidase activity"/>
    <property type="evidence" value="ECO:0007669"/>
    <property type="project" value="UniProtKB-UniRule"/>
</dbReference>
<feature type="binding site" evidence="6">
    <location>
        <position position="176"/>
    </location>
    <ligand>
        <name>substrate</name>
    </ligand>
</feature>
<dbReference type="PANTHER" id="PTHR43330">
    <property type="entry name" value="METHIONINE AMINOPEPTIDASE"/>
    <property type="match status" value="1"/>
</dbReference>
<dbReference type="Proteomes" id="UP000659630">
    <property type="component" value="Unassembled WGS sequence"/>
</dbReference>
<feature type="binding site" evidence="6">
    <location>
        <position position="95"/>
    </location>
    <ligand>
        <name>a divalent metal cation</name>
        <dbReference type="ChEBI" id="CHEBI:60240"/>
        <label>1</label>
    </ligand>
</feature>
<keyword evidence="10" id="KW-1185">Reference proteome</keyword>
<dbReference type="CDD" id="cd01086">
    <property type="entry name" value="MetAP1"/>
    <property type="match status" value="1"/>
</dbReference>
<dbReference type="Gene3D" id="3.90.230.10">
    <property type="entry name" value="Creatinase/methionine aminopeptidase superfamily"/>
    <property type="match status" value="1"/>
</dbReference>
<dbReference type="SUPFAM" id="SSF55920">
    <property type="entry name" value="Creatinase/aminopeptidase"/>
    <property type="match status" value="1"/>
</dbReference>
<evidence type="ECO:0000256" key="4">
    <source>
        <dbReference type="ARBA" id="ARBA00022723"/>
    </source>
</evidence>
<evidence type="ECO:0000259" key="8">
    <source>
        <dbReference type="Pfam" id="PF00557"/>
    </source>
</evidence>
<dbReference type="RefSeq" id="WP_186887701.1">
    <property type="nucleotide sequence ID" value="NZ_JACONZ010000002.1"/>
</dbReference>
<keyword evidence="2 6" id="KW-0031">Aminopeptidase</keyword>
<dbReference type="InterPro" id="IPR000994">
    <property type="entry name" value="Pept_M24"/>
</dbReference>
<comment type="catalytic activity">
    <reaction evidence="6 7">
        <text>Release of N-terminal amino acids, preferentially methionine, from peptides and arylamides.</text>
        <dbReference type="EC" id="3.4.11.18"/>
    </reaction>
</comment>
<feature type="binding site" evidence="6">
    <location>
        <position position="233"/>
    </location>
    <ligand>
        <name>a divalent metal cation</name>
        <dbReference type="ChEBI" id="CHEBI:60240"/>
        <label>2</label>
        <note>catalytic</note>
    </ligand>
</feature>
<dbReference type="NCBIfam" id="TIGR00500">
    <property type="entry name" value="met_pdase_I"/>
    <property type="match status" value="1"/>
</dbReference>
<feature type="binding site" evidence="6">
    <location>
        <position position="106"/>
    </location>
    <ligand>
        <name>a divalent metal cation</name>
        <dbReference type="ChEBI" id="CHEBI:60240"/>
        <label>1</label>
    </ligand>
</feature>
<name>A0A923IET9_9FIRM</name>